<dbReference type="GO" id="GO:0045747">
    <property type="term" value="P:positive regulation of Notch signaling pathway"/>
    <property type="evidence" value="ECO:0000318"/>
    <property type="project" value="GO_Central"/>
</dbReference>
<evidence type="ECO:0000313" key="4">
    <source>
        <dbReference type="Proteomes" id="UP000018468"/>
    </source>
</evidence>
<name>W5MQ85_LEPOC</name>
<reference evidence="4" key="1">
    <citation type="submission" date="2011-12" db="EMBL/GenBank/DDBJ databases">
        <title>The Draft Genome of Lepisosteus oculatus.</title>
        <authorList>
            <consortium name="The Broad Institute Genome Assembly &amp; Analysis Group"/>
            <consortium name="Computational R&amp;D Group"/>
            <consortium name="and Sequencing Platform"/>
            <person name="Di Palma F."/>
            <person name="Alfoldi J."/>
            <person name="Johnson J."/>
            <person name="Berlin A."/>
            <person name="Gnerre S."/>
            <person name="Jaffe D."/>
            <person name="MacCallum I."/>
            <person name="Young S."/>
            <person name="Walker B.J."/>
            <person name="Lander E.S."/>
            <person name="Lindblad-Toh K."/>
        </authorList>
    </citation>
    <scope>NUCLEOTIDE SEQUENCE [LARGE SCALE GENOMIC DNA]</scope>
</reference>
<dbReference type="Pfam" id="PF14780">
    <property type="entry name" value="NEPRO_N"/>
    <property type="match status" value="1"/>
</dbReference>
<reference evidence="3" key="2">
    <citation type="submission" date="2025-08" db="UniProtKB">
        <authorList>
            <consortium name="Ensembl"/>
        </authorList>
    </citation>
    <scope>IDENTIFICATION</scope>
</reference>
<dbReference type="Bgee" id="ENSLOCG00000008667">
    <property type="expression patterns" value="Expressed in intestine and 13 other cell types or tissues"/>
</dbReference>
<organism evidence="3 4">
    <name type="scientific">Lepisosteus oculatus</name>
    <name type="common">Spotted gar</name>
    <dbReference type="NCBI Taxonomy" id="7918"/>
    <lineage>
        <taxon>Eukaryota</taxon>
        <taxon>Metazoa</taxon>
        <taxon>Chordata</taxon>
        <taxon>Craniata</taxon>
        <taxon>Vertebrata</taxon>
        <taxon>Euteleostomi</taxon>
        <taxon>Actinopterygii</taxon>
        <taxon>Neopterygii</taxon>
        <taxon>Holostei</taxon>
        <taxon>Semionotiformes</taxon>
        <taxon>Lepisosteidae</taxon>
        <taxon>Lepisosteus</taxon>
    </lineage>
</organism>
<keyword evidence="4" id="KW-1185">Reference proteome</keyword>
<dbReference type="FunCoup" id="W5MQ85">
    <property type="interactions" value="1145"/>
</dbReference>
<dbReference type="InParanoid" id="W5MQ85"/>
<dbReference type="HOGENOM" id="CLU_035014_1_0_1"/>
<evidence type="ECO:0000256" key="1">
    <source>
        <dbReference type="SAM" id="MobiDB-lite"/>
    </source>
</evidence>
<dbReference type="eggNOG" id="ENOG502QTP3">
    <property type="taxonomic scope" value="Eukaryota"/>
</dbReference>
<dbReference type="InterPro" id="IPR052835">
    <property type="entry name" value="Nepro"/>
</dbReference>
<dbReference type="AlphaFoldDB" id="W5MQ85"/>
<dbReference type="OMA" id="EFVLMKI"/>
<reference evidence="3" key="3">
    <citation type="submission" date="2025-09" db="UniProtKB">
        <authorList>
            <consortium name="Ensembl"/>
        </authorList>
    </citation>
    <scope>IDENTIFICATION</scope>
</reference>
<protein>
    <submittedName>
        <fullName evidence="3">Nucleolus and neural progenitor protein</fullName>
    </submittedName>
</protein>
<dbReference type="Proteomes" id="UP000018468">
    <property type="component" value="Unassembled WGS sequence"/>
</dbReference>
<sequence>IAMEPWNKLDIAFPSVISTVEIRSDGCMELHLRCFLEECEKVLILLKSKVLQTEIRIMNALLYVFHHRLRQHKPYRAFKQVEQCVNRLQNMRLEAAFQDIKEMCPKKFEKLQGSEFALYEVPSQPALEWFSLKVLGASKLMLSLMQYCSKAFLLALQHLNWKEFIILNVVLSGVLSRLWVFSRGILKTLVCLYEKMFPFLQDVSKVQNLTFLKDFALPADIKNFLGPSYFEMLQKELPKKKERTEPPKVESINQKSTSEQEKSFDLGIPVSEKRSEGLDTRNPLFCSIIITLVNVVLTMWSSSHMCEYYWPATYLKPTPYTLIKLILQSAPSKKESFVCHIKGVASFSDLTASIKEVLEWCKGQRLQWESRWLSYQHLKCQRLKHMEAKGYRFSRKLNCYRKQTCRILIPGESAMRKYSTSNTKWSVRSLQSKFQMKWKSSRQHSKTKMDLTLVNPKDTTKNTVSNSSTEQEDIDSIFASIGL</sequence>
<accession>W5MQ85</accession>
<evidence type="ECO:0000259" key="2">
    <source>
        <dbReference type="Pfam" id="PF14780"/>
    </source>
</evidence>
<dbReference type="InterPro" id="IPR027951">
    <property type="entry name" value="Nepro_N"/>
</dbReference>
<evidence type="ECO:0000313" key="3">
    <source>
        <dbReference type="Ensembl" id="ENSLOCP00000010544.1"/>
    </source>
</evidence>
<dbReference type="PANTHER" id="PTHR34761:SF1">
    <property type="entry name" value="NUCLEOLUS AND NEURAL PROGENITOR PROTEIN"/>
    <property type="match status" value="1"/>
</dbReference>
<feature type="region of interest" description="Disordered" evidence="1">
    <location>
        <begin position="240"/>
        <end position="263"/>
    </location>
</feature>
<dbReference type="PANTHER" id="PTHR34761">
    <property type="entry name" value="NUCLEOLUS AND NEURAL PROGENITOR PROTEIN"/>
    <property type="match status" value="1"/>
</dbReference>
<proteinExistence type="predicted"/>
<dbReference type="GO" id="GO:0005634">
    <property type="term" value="C:nucleus"/>
    <property type="evidence" value="ECO:0000318"/>
    <property type="project" value="GO_Central"/>
</dbReference>
<dbReference type="STRING" id="7918.ENSLOCP00000010544"/>
<dbReference type="Ensembl" id="ENSLOCT00000010559.1">
    <property type="protein sequence ID" value="ENSLOCP00000010544.1"/>
    <property type="gene ID" value="ENSLOCG00000008667.1"/>
</dbReference>
<feature type="domain" description="Nucleolus and neural progenitor protein-like N-terminal" evidence="2">
    <location>
        <begin position="6"/>
        <end position="197"/>
    </location>
</feature>
<dbReference type="GeneTree" id="ENSGT00390000007644"/>